<dbReference type="KEGG" id="ddu:GF1_21810"/>
<evidence type="ECO:0000259" key="11">
    <source>
        <dbReference type="Pfam" id="PF02880"/>
    </source>
</evidence>
<dbReference type="PANTHER" id="PTHR45745:SF1">
    <property type="entry name" value="PHOSPHOGLUCOMUTASE 2B-RELATED"/>
    <property type="match status" value="1"/>
</dbReference>
<evidence type="ECO:0000259" key="8">
    <source>
        <dbReference type="Pfam" id="PF00408"/>
    </source>
</evidence>
<comment type="similarity">
    <text evidence="2 7">Belongs to the phosphohexose mutase family.</text>
</comment>
<feature type="domain" description="Alpha-D-phosphohexomutase alpha/beta/alpha" evidence="10">
    <location>
        <begin position="279"/>
        <end position="370"/>
    </location>
</feature>
<dbReference type="Proteomes" id="UP001063350">
    <property type="component" value="Chromosome"/>
</dbReference>
<feature type="domain" description="Alpha-D-phosphohexomutase alpha/beta/alpha" evidence="11">
    <location>
        <begin position="378"/>
        <end position="482"/>
    </location>
</feature>
<keyword evidence="6" id="KW-0413">Isomerase</keyword>
<dbReference type="InterPro" id="IPR005843">
    <property type="entry name" value="A-D-PHexomutase_C"/>
</dbReference>
<name>A0A915XJ19_9BACT</name>
<dbReference type="InterPro" id="IPR016066">
    <property type="entry name" value="A-D-PHexomutase_CS"/>
</dbReference>
<dbReference type="EMBL" id="AP024233">
    <property type="protein sequence ID" value="BCO09805.1"/>
    <property type="molecule type" value="Genomic_DNA"/>
</dbReference>
<dbReference type="InterPro" id="IPR005846">
    <property type="entry name" value="A-D-PHexomutase_a/b/a-III"/>
</dbReference>
<dbReference type="InterPro" id="IPR036900">
    <property type="entry name" value="A-D-PHexomutase_C_sf"/>
</dbReference>
<reference evidence="12" key="1">
    <citation type="submission" date="2020-12" db="EMBL/GenBank/DDBJ databases">
        <title>Desulfobium dissulfuricans gen. nov., sp. nov., a novel mesophilic, sulfate-reducing bacterium isolated from a deep-sea hydrothermal vent.</title>
        <authorList>
            <person name="Hashimoto Y."/>
            <person name="Tame A."/>
            <person name="Sawayama S."/>
            <person name="Miyazaki J."/>
            <person name="Takai K."/>
            <person name="Nakagawa S."/>
        </authorList>
    </citation>
    <scope>NUCLEOTIDE SEQUENCE</scope>
    <source>
        <strain evidence="12">GF1</strain>
    </source>
</reference>
<dbReference type="GO" id="GO:0005975">
    <property type="term" value="P:carbohydrate metabolic process"/>
    <property type="evidence" value="ECO:0007669"/>
    <property type="project" value="InterPro"/>
</dbReference>
<evidence type="ECO:0000256" key="3">
    <source>
        <dbReference type="ARBA" id="ARBA00022553"/>
    </source>
</evidence>
<evidence type="ECO:0000256" key="1">
    <source>
        <dbReference type="ARBA" id="ARBA00001946"/>
    </source>
</evidence>
<dbReference type="Pfam" id="PF02879">
    <property type="entry name" value="PGM_PMM_II"/>
    <property type="match status" value="1"/>
</dbReference>
<evidence type="ECO:0000256" key="5">
    <source>
        <dbReference type="ARBA" id="ARBA00022842"/>
    </source>
</evidence>
<dbReference type="RefSeq" id="WP_267926549.1">
    <property type="nucleotide sequence ID" value="NZ_AP024233.1"/>
</dbReference>
<dbReference type="SUPFAM" id="SSF53738">
    <property type="entry name" value="Phosphoglucomutase, first 3 domains"/>
    <property type="match status" value="3"/>
</dbReference>
<keyword evidence="4 7" id="KW-0479">Metal-binding</keyword>
<dbReference type="InterPro" id="IPR016055">
    <property type="entry name" value="A-D-PHexomutase_a/b/a-I/II/III"/>
</dbReference>
<dbReference type="Pfam" id="PF02880">
    <property type="entry name" value="PGM_PMM_III"/>
    <property type="match status" value="1"/>
</dbReference>
<dbReference type="InterPro" id="IPR005845">
    <property type="entry name" value="A-D-PHexomutase_a/b/a-II"/>
</dbReference>
<dbReference type="Pfam" id="PF00408">
    <property type="entry name" value="PGM_PMM_IV"/>
    <property type="match status" value="1"/>
</dbReference>
<evidence type="ECO:0000313" key="12">
    <source>
        <dbReference type="EMBL" id="BCO09805.1"/>
    </source>
</evidence>
<feature type="domain" description="Alpha-D-phosphohexomutase C-terminal" evidence="8">
    <location>
        <begin position="526"/>
        <end position="572"/>
    </location>
</feature>
<dbReference type="GO" id="GO:0006166">
    <property type="term" value="P:purine ribonucleoside salvage"/>
    <property type="evidence" value="ECO:0007669"/>
    <property type="project" value="TreeGrafter"/>
</dbReference>
<gene>
    <name evidence="12" type="ORF">GF1_21810</name>
</gene>
<organism evidence="12 13">
    <name type="scientific">Desulfolithobacter dissulfuricans</name>
    <dbReference type="NCBI Taxonomy" id="2795293"/>
    <lineage>
        <taxon>Bacteria</taxon>
        <taxon>Pseudomonadati</taxon>
        <taxon>Thermodesulfobacteriota</taxon>
        <taxon>Desulfobulbia</taxon>
        <taxon>Desulfobulbales</taxon>
        <taxon>Desulfobulbaceae</taxon>
        <taxon>Desulfolithobacter</taxon>
    </lineage>
</organism>
<dbReference type="PANTHER" id="PTHR45745">
    <property type="entry name" value="PHOSPHOMANNOMUTASE 45A"/>
    <property type="match status" value="1"/>
</dbReference>
<accession>A0A915XJ19</accession>
<dbReference type="SUPFAM" id="SSF55957">
    <property type="entry name" value="Phosphoglucomutase, C-terminal domain"/>
    <property type="match status" value="1"/>
</dbReference>
<sequence>MDILQTIDRIIATHVKPEHRESDYFGAIRELVAGRNRAEDTEERARWQAAIDRVYEFLRDEILTSRDRPRNPVTFGTSGWRGILGKDLNIRSVAFVTAAILELYREAEKNVALREALGVADFTEMQERGCVVGFDNRFGGELLALAAMNVLAANNIRILYAGEATTGILSASVLERRAAFSINLTPSHNPLEYGGFKYNGADAGPAAPILTNRITEQARRIIETGKSEFIPDDLDLQRPLDQLPGVVREDALASWQNLVRRNRDRHGLDYEAILHTFAENQEVAVVVDPVHGAARNYIRPLLGNPDTSVPKADDRLTVLRDTPDVTFGGIAPEPSSENMQPTMELLGRRTEPFKVGAVIDPDGDRIRFTDGEIEISMNQFGAMAYHFLHEIKGKQGMVAKTVATSNLANALAKSFGEEVFEPRVGFKEFKPVIGRALVFFEESDGISIIGHTPEKDAFIGLLLALDMVQTRKQSLGAYLREIEARFGSYFPARDGVAVTLQGEELTRALDQLKKYDVGTTIRVGEEEKRIREVITIDGRKMIFEDNAWIMIRPSGTEPKVRFYVEARNRAETPLLVEAAKSMLAEIGLLS</sequence>
<evidence type="ECO:0000313" key="13">
    <source>
        <dbReference type="Proteomes" id="UP001063350"/>
    </source>
</evidence>
<protein>
    <submittedName>
        <fullName evidence="12">Phosphomannomutase</fullName>
    </submittedName>
</protein>
<proteinExistence type="inferred from homology"/>
<dbReference type="Gene3D" id="3.40.120.10">
    <property type="entry name" value="Alpha-D-Glucose-1,6-Bisphosphate, subunit A, domain 3"/>
    <property type="match status" value="3"/>
</dbReference>
<evidence type="ECO:0000259" key="10">
    <source>
        <dbReference type="Pfam" id="PF02879"/>
    </source>
</evidence>
<keyword evidence="13" id="KW-1185">Reference proteome</keyword>
<dbReference type="Pfam" id="PF02878">
    <property type="entry name" value="PGM_PMM_I"/>
    <property type="match status" value="1"/>
</dbReference>
<dbReference type="AlphaFoldDB" id="A0A915XJ19"/>
<dbReference type="GO" id="GO:0000287">
    <property type="term" value="F:magnesium ion binding"/>
    <property type="evidence" value="ECO:0007669"/>
    <property type="project" value="InterPro"/>
</dbReference>
<dbReference type="Gene3D" id="3.30.310.50">
    <property type="entry name" value="Alpha-D-phosphohexomutase, C-terminal domain"/>
    <property type="match status" value="1"/>
</dbReference>
<feature type="domain" description="Alpha-D-phosphohexomutase alpha/beta/alpha" evidence="9">
    <location>
        <begin position="74"/>
        <end position="221"/>
    </location>
</feature>
<keyword evidence="3" id="KW-0597">Phosphoprotein</keyword>
<comment type="cofactor">
    <cofactor evidence="1">
        <name>Mg(2+)</name>
        <dbReference type="ChEBI" id="CHEBI:18420"/>
    </cofactor>
</comment>
<evidence type="ECO:0000256" key="2">
    <source>
        <dbReference type="ARBA" id="ARBA00010231"/>
    </source>
</evidence>
<evidence type="ECO:0000256" key="7">
    <source>
        <dbReference type="RuleBase" id="RU004326"/>
    </source>
</evidence>
<dbReference type="PROSITE" id="PS00710">
    <property type="entry name" value="PGM_PMM"/>
    <property type="match status" value="1"/>
</dbReference>
<evidence type="ECO:0000256" key="4">
    <source>
        <dbReference type="ARBA" id="ARBA00022723"/>
    </source>
</evidence>
<dbReference type="GO" id="GO:0008973">
    <property type="term" value="F:phosphopentomutase activity"/>
    <property type="evidence" value="ECO:0007669"/>
    <property type="project" value="TreeGrafter"/>
</dbReference>
<dbReference type="InterPro" id="IPR005844">
    <property type="entry name" value="A-D-PHexomutase_a/b/a-I"/>
</dbReference>
<keyword evidence="5 7" id="KW-0460">Magnesium</keyword>
<evidence type="ECO:0000259" key="9">
    <source>
        <dbReference type="Pfam" id="PF02878"/>
    </source>
</evidence>
<evidence type="ECO:0000256" key="6">
    <source>
        <dbReference type="ARBA" id="ARBA00023235"/>
    </source>
</evidence>